<dbReference type="AlphaFoldDB" id="K0T4L5"/>
<comment type="caution">
    <text evidence="2">The sequence shown here is derived from an EMBL/GenBank/DDBJ whole genome shotgun (WGS) entry which is preliminary data.</text>
</comment>
<organism evidence="2 3">
    <name type="scientific">Thalassiosira oceanica</name>
    <name type="common">Marine diatom</name>
    <dbReference type="NCBI Taxonomy" id="159749"/>
    <lineage>
        <taxon>Eukaryota</taxon>
        <taxon>Sar</taxon>
        <taxon>Stramenopiles</taxon>
        <taxon>Ochrophyta</taxon>
        <taxon>Bacillariophyta</taxon>
        <taxon>Coscinodiscophyceae</taxon>
        <taxon>Thalassiosirophycidae</taxon>
        <taxon>Thalassiosirales</taxon>
        <taxon>Thalassiosiraceae</taxon>
        <taxon>Thalassiosira</taxon>
    </lineage>
</organism>
<sequence length="77" mass="7848">RKGSDAGRLSAAEPDQLNLDSEPVDGLPGNRIKGKDWVFSLDRMTGGTCSYAYTPTPELRSVSAAAAPAAPAASAAA</sequence>
<gene>
    <name evidence="2" type="ORF">THAOC_04702</name>
</gene>
<keyword evidence="3" id="KW-1185">Reference proteome</keyword>
<name>K0T4L5_THAOC</name>
<evidence type="ECO:0000256" key="1">
    <source>
        <dbReference type="SAM" id="MobiDB-lite"/>
    </source>
</evidence>
<protein>
    <submittedName>
        <fullName evidence="2">Uncharacterized protein</fullName>
    </submittedName>
</protein>
<feature type="region of interest" description="Disordered" evidence="1">
    <location>
        <begin position="1"/>
        <end position="28"/>
    </location>
</feature>
<reference evidence="2 3" key="1">
    <citation type="journal article" date="2012" name="Genome Biol.">
        <title>Genome and low-iron response of an oceanic diatom adapted to chronic iron limitation.</title>
        <authorList>
            <person name="Lommer M."/>
            <person name="Specht M."/>
            <person name="Roy A.S."/>
            <person name="Kraemer L."/>
            <person name="Andreson R."/>
            <person name="Gutowska M.A."/>
            <person name="Wolf J."/>
            <person name="Bergner S.V."/>
            <person name="Schilhabel M.B."/>
            <person name="Klostermeier U.C."/>
            <person name="Beiko R.G."/>
            <person name="Rosenstiel P."/>
            <person name="Hippler M."/>
            <person name="Laroche J."/>
        </authorList>
    </citation>
    <scope>NUCLEOTIDE SEQUENCE [LARGE SCALE GENOMIC DNA]</scope>
    <source>
        <strain evidence="2 3">CCMP1005</strain>
    </source>
</reference>
<dbReference type="Proteomes" id="UP000266841">
    <property type="component" value="Unassembled WGS sequence"/>
</dbReference>
<evidence type="ECO:0000313" key="2">
    <source>
        <dbReference type="EMBL" id="EJK73658.1"/>
    </source>
</evidence>
<feature type="non-terminal residue" evidence="2">
    <location>
        <position position="1"/>
    </location>
</feature>
<accession>K0T4L5</accession>
<dbReference type="EMBL" id="AGNL01004320">
    <property type="protein sequence ID" value="EJK73658.1"/>
    <property type="molecule type" value="Genomic_DNA"/>
</dbReference>
<proteinExistence type="predicted"/>
<evidence type="ECO:0000313" key="3">
    <source>
        <dbReference type="Proteomes" id="UP000266841"/>
    </source>
</evidence>